<protein>
    <submittedName>
        <fullName evidence="1">Uncharacterized protein</fullName>
    </submittedName>
</protein>
<accession>A0ACC2BDS7</accession>
<comment type="caution">
    <text evidence="1">The sequence shown here is derived from an EMBL/GenBank/DDBJ whole genome shotgun (WGS) entry which is preliminary data.</text>
</comment>
<gene>
    <name evidence="1" type="ORF">O6H91_16G073300</name>
</gene>
<name>A0ACC2BDS7_DIPCM</name>
<keyword evidence="2" id="KW-1185">Reference proteome</keyword>
<evidence type="ECO:0000313" key="2">
    <source>
        <dbReference type="Proteomes" id="UP001162992"/>
    </source>
</evidence>
<proteinExistence type="predicted"/>
<sequence>MEHVARNISGVIATNHLPHSHLPFQLRNPASSIDAYQLCHRDREGERERVMEQPTIDAAPTPFAPARDPRSASSQLALTLPAWVPILRSSSSLHSRVQVASQVVSPSRDGVDKSSQFTLDNIRESLIRQEDSLIYNLIERAQYCFNAPTYDSKRFQIPGFDGSLVEFMMKETENLHAKVRRYHSPDEHPFFPKDLPEPILPPIKYPEVLHPAAKSININSLIWKMYFEDLLPALVAEGDDGNYGSTAVCDVLCLQALSKRIHYGKFVAEAKFLEAPSSYTSSIVGQNRKALMECLTFKDVEDSVQRRVELKAMTYGQEINTNGERTNPQYKIDPKLMAKLYGEWVMPLTKQVQVEYFLHRLD</sequence>
<dbReference type="EMBL" id="CM055107">
    <property type="protein sequence ID" value="KAJ7527827.1"/>
    <property type="molecule type" value="Genomic_DNA"/>
</dbReference>
<reference evidence="2" key="1">
    <citation type="journal article" date="2024" name="Proc. Natl. Acad. Sci. U.S.A.">
        <title>Extraordinary preservation of gene collinearity over three hundred million years revealed in homosporous lycophytes.</title>
        <authorList>
            <person name="Li C."/>
            <person name="Wickell D."/>
            <person name="Kuo L.Y."/>
            <person name="Chen X."/>
            <person name="Nie B."/>
            <person name="Liao X."/>
            <person name="Peng D."/>
            <person name="Ji J."/>
            <person name="Jenkins J."/>
            <person name="Williams M."/>
            <person name="Shu S."/>
            <person name="Plott C."/>
            <person name="Barry K."/>
            <person name="Rajasekar S."/>
            <person name="Grimwood J."/>
            <person name="Han X."/>
            <person name="Sun S."/>
            <person name="Hou Z."/>
            <person name="He W."/>
            <person name="Dai G."/>
            <person name="Sun C."/>
            <person name="Schmutz J."/>
            <person name="Leebens-Mack J.H."/>
            <person name="Li F.W."/>
            <person name="Wang L."/>
        </authorList>
    </citation>
    <scope>NUCLEOTIDE SEQUENCE [LARGE SCALE GENOMIC DNA]</scope>
    <source>
        <strain evidence="2">cv. PW_Plant_1</strain>
    </source>
</reference>
<evidence type="ECO:0000313" key="1">
    <source>
        <dbReference type="EMBL" id="KAJ7527827.1"/>
    </source>
</evidence>
<organism evidence="1 2">
    <name type="scientific">Diphasiastrum complanatum</name>
    <name type="common">Issler's clubmoss</name>
    <name type="synonym">Lycopodium complanatum</name>
    <dbReference type="NCBI Taxonomy" id="34168"/>
    <lineage>
        <taxon>Eukaryota</taxon>
        <taxon>Viridiplantae</taxon>
        <taxon>Streptophyta</taxon>
        <taxon>Embryophyta</taxon>
        <taxon>Tracheophyta</taxon>
        <taxon>Lycopodiopsida</taxon>
        <taxon>Lycopodiales</taxon>
        <taxon>Lycopodiaceae</taxon>
        <taxon>Lycopodioideae</taxon>
        <taxon>Diphasiastrum</taxon>
    </lineage>
</organism>
<dbReference type="Proteomes" id="UP001162992">
    <property type="component" value="Chromosome 16"/>
</dbReference>